<dbReference type="STRING" id="37653.A0A0L8GSJ3"/>
<evidence type="ECO:0008006" key="2">
    <source>
        <dbReference type="Google" id="ProtNLM"/>
    </source>
</evidence>
<accession>A0A0L8GSJ3</accession>
<sequence length="234" mass="26287">MFTLPLEVRWTGSGKISSGEITLLYSGPEDAHQRGVGLMLCKEAARSLIGWNAQCQGVLNNIPNHDIVLFVGNMNAQIGNNRAGLEHVIGPHGSATETSDNGERLLLFDDKIENEIDYIGISKKWRSALTDVRVCRGADIGSDRHLVQGKVQLRLKKMQKPKPIRPFAVEKLKDQQKSQQFRLALENKFEPLLQATDIEEQWAIFREAVAKVADQLGRRRGKEKQFGYRKEPGT</sequence>
<evidence type="ECO:0000313" key="1">
    <source>
        <dbReference type="EMBL" id="KOF80031.1"/>
    </source>
</evidence>
<dbReference type="AlphaFoldDB" id="A0A0L8GSJ3"/>
<protein>
    <recommendedName>
        <fullName evidence="2">Endonuclease/exonuclease/phosphatase domain-containing protein</fullName>
    </recommendedName>
</protein>
<name>A0A0L8GSJ3_OCTBM</name>
<dbReference type="EMBL" id="KQ420517">
    <property type="protein sequence ID" value="KOF80031.1"/>
    <property type="molecule type" value="Genomic_DNA"/>
</dbReference>
<proteinExistence type="predicted"/>
<organism evidence="1">
    <name type="scientific">Octopus bimaculoides</name>
    <name type="common">California two-spotted octopus</name>
    <dbReference type="NCBI Taxonomy" id="37653"/>
    <lineage>
        <taxon>Eukaryota</taxon>
        <taxon>Metazoa</taxon>
        <taxon>Spiralia</taxon>
        <taxon>Lophotrochozoa</taxon>
        <taxon>Mollusca</taxon>
        <taxon>Cephalopoda</taxon>
        <taxon>Coleoidea</taxon>
        <taxon>Octopodiformes</taxon>
        <taxon>Octopoda</taxon>
        <taxon>Incirrata</taxon>
        <taxon>Octopodidae</taxon>
        <taxon>Octopus</taxon>
    </lineage>
</organism>
<gene>
    <name evidence="1" type="ORF">OCBIM_22028525mg</name>
</gene>
<reference evidence="1" key="1">
    <citation type="submission" date="2015-07" db="EMBL/GenBank/DDBJ databases">
        <title>MeaNS - Measles Nucleotide Surveillance Program.</title>
        <authorList>
            <person name="Tran T."/>
            <person name="Druce J."/>
        </authorList>
    </citation>
    <scope>NUCLEOTIDE SEQUENCE</scope>
    <source>
        <strain evidence="1">UCB-OBI-ISO-001</strain>
        <tissue evidence="1">Gonad</tissue>
    </source>
</reference>
<dbReference type="OrthoDB" id="10030815at2759"/>